<dbReference type="InterPro" id="IPR050452">
    <property type="entry name" value="Metacaspase"/>
</dbReference>
<name>A0A2I0W386_9ASPA</name>
<reference evidence="4 5" key="2">
    <citation type="journal article" date="2017" name="Nature">
        <title>The Apostasia genome and the evolution of orchids.</title>
        <authorList>
            <person name="Zhang G.Q."/>
            <person name="Liu K.W."/>
            <person name="Li Z."/>
            <person name="Lohaus R."/>
            <person name="Hsiao Y.Y."/>
            <person name="Niu S.C."/>
            <person name="Wang J.Y."/>
            <person name="Lin Y.C."/>
            <person name="Xu Q."/>
            <person name="Chen L.J."/>
            <person name="Yoshida K."/>
            <person name="Fujiwara S."/>
            <person name="Wang Z.W."/>
            <person name="Zhang Y.Q."/>
            <person name="Mitsuda N."/>
            <person name="Wang M."/>
            <person name="Liu G.H."/>
            <person name="Pecoraro L."/>
            <person name="Huang H.X."/>
            <person name="Xiao X.J."/>
            <person name="Lin M."/>
            <person name="Wu X.Y."/>
            <person name="Wu W.L."/>
            <person name="Chen Y.Y."/>
            <person name="Chang S.B."/>
            <person name="Sakamoto S."/>
            <person name="Ohme-Takagi M."/>
            <person name="Yagi M."/>
            <person name="Zeng S.J."/>
            <person name="Shen C.Y."/>
            <person name="Yeh C.M."/>
            <person name="Luo Y.B."/>
            <person name="Tsai W.C."/>
            <person name="Van de Peer Y."/>
            <person name="Liu Z.J."/>
        </authorList>
    </citation>
    <scope>NUCLEOTIDE SEQUENCE [LARGE SCALE GENOMIC DNA]</scope>
    <source>
        <tissue evidence="4">The whole plant</tissue>
    </source>
</reference>
<dbReference type="InterPro" id="IPR029030">
    <property type="entry name" value="Caspase-like_dom_sf"/>
</dbReference>
<evidence type="ECO:0000256" key="1">
    <source>
        <dbReference type="ARBA" id="ARBA00009005"/>
    </source>
</evidence>
<feature type="compositionally biased region" description="Acidic residues" evidence="2">
    <location>
        <begin position="286"/>
        <end position="295"/>
    </location>
</feature>
<evidence type="ECO:0000259" key="3">
    <source>
        <dbReference type="Pfam" id="PF00656"/>
    </source>
</evidence>
<dbReference type="GO" id="GO:0005737">
    <property type="term" value="C:cytoplasm"/>
    <property type="evidence" value="ECO:0007669"/>
    <property type="project" value="TreeGrafter"/>
</dbReference>
<dbReference type="GO" id="GO:0004197">
    <property type="term" value="F:cysteine-type endopeptidase activity"/>
    <property type="evidence" value="ECO:0007669"/>
    <property type="project" value="InterPro"/>
</dbReference>
<dbReference type="Gene3D" id="3.40.50.1460">
    <property type="match status" value="1"/>
</dbReference>
<feature type="domain" description="Peptidase C14 caspase" evidence="3">
    <location>
        <begin position="63"/>
        <end position="375"/>
    </location>
</feature>
<dbReference type="SUPFAM" id="SSF52129">
    <property type="entry name" value="Caspase-like"/>
    <property type="match status" value="1"/>
</dbReference>
<comment type="similarity">
    <text evidence="1">Belongs to the peptidase C14B family.</text>
</comment>
<feature type="compositionally biased region" description="Polar residues" evidence="2">
    <location>
        <begin position="303"/>
        <end position="312"/>
    </location>
</feature>
<dbReference type="AlphaFoldDB" id="A0A2I0W386"/>
<accession>A0A2I0W386</accession>
<protein>
    <submittedName>
        <fullName evidence="4">Metacaspase-9</fullName>
    </submittedName>
</protein>
<dbReference type="EMBL" id="KZ502947">
    <property type="protein sequence ID" value="PKU70122.1"/>
    <property type="molecule type" value="Genomic_DNA"/>
</dbReference>
<evidence type="ECO:0000313" key="5">
    <source>
        <dbReference type="Proteomes" id="UP000233837"/>
    </source>
</evidence>
<sequence length="406" mass="45305">MERSLQSDRAKSAKTSFTQNFHVSFFLVQMSSHLHFTFKVSHSQGPTMAVGRLPENFNMEIKKRLATLVGCNYAGTRNELRGCINDVEAMRDLLIDRFGFDASNIVILTDEPGAQLLPTGANIRQALRRMIDQANSGDIVFFHYSGHGTLIPSVNPHNGRRHRRRDEAIVPCDFNLLTDVDFRELVNQLPKDATFTMISDSCHSGGLIQNEKEQIGPSNSTFPTSSKHILAHQRPKYIPFDSVLHHLSSISGLTSPNVSDHLTNLFGSNASPMFVPGTVLHRSYTDDEDADDDDKDGGILLSGCQTDETSADMSPDEVEGTEGKAYGAFSNAIQMMMREEGEDDEEMISYKEVVLKVRELLKKQGFEQHPCLYCSDENAEKPFLMADEIEKKLDSCSSPSWNSSEE</sequence>
<keyword evidence="5" id="KW-1185">Reference proteome</keyword>
<feature type="region of interest" description="Disordered" evidence="2">
    <location>
        <begin position="285"/>
        <end position="320"/>
    </location>
</feature>
<organism evidence="4 5">
    <name type="scientific">Dendrobium catenatum</name>
    <dbReference type="NCBI Taxonomy" id="906689"/>
    <lineage>
        <taxon>Eukaryota</taxon>
        <taxon>Viridiplantae</taxon>
        <taxon>Streptophyta</taxon>
        <taxon>Embryophyta</taxon>
        <taxon>Tracheophyta</taxon>
        <taxon>Spermatophyta</taxon>
        <taxon>Magnoliopsida</taxon>
        <taxon>Liliopsida</taxon>
        <taxon>Asparagales</taxon>
        <taxon>Orchidaceae</taxon>
        <taxon>Epidendroideae</taxon>
        <taxon>Malaxideae</taxon>
        <taxon>Dendrobiinae</taxon>
        <taxon>Dendrobium</taxon>
    </lineage>
</organism>
<evidence type="ECO:0000313" key="4">
    <source>
        <dbReference type="EMBL" id="PKU70122.1"/>
    </source>
</evidence>
<dbReference type="InterPro" id="IPR011600">
    <property type="entry name" value="Pept_C14_caspase"/>
</dbReference>
<reference evidence="4 5" key="1">
    <citation type="journal article" date="2016" name="Sci. Rep.">
        <title>The Dendrobium catenatum Lindl. genome sequence provides insights into polysaccharide synthase, floral development and adaptive evolution.</title>
        <authorList>
            <person name="Zhang G.Q."/>
            <person name="Xu Q."/>
            <person name="Bian C."/>
            <person name="Tsai W.C."/>
            <person name="Yeh C.M."/>
            <person name="Liu K.W."/>
            <person name="Yoshida K."/>
            <person name="Zhang L.S."/>
            <person name="Chang S.B."/>
            <person name="Chen F."/>
            <person name="Shi Y."/>
            <person name="Su Y.Y."/>
            <person name="Zhang Y.Q."/>
            <person name="Chen L.J."/>
            <person name="Yin Y."/>
            <person name="Lin M."/>
            <person name="Huang H."/>
            <person name="Deng H."/>
            <person name="Wang Z.W."/>
            <person name="Zhu S.L."/>
            <person name="Zhao X."/>
            <person name="Deng C."/>
            <person name="Niu S.C."/>
            <person name="Huang J."/>
            <person name="Wang M."/>
            <person name="Liu G.H."/>
            <person name="Yang H.J."/>
            <person name="Xiao X.J."/>
            <person name="Hsiao Y.Y."/>
            <person name="Wu W.L."/>
            <person name="Chen Y.Y."/>
            <person name="Mitsuda N."/>
            <person name="Ohme-Takagi M."/>
            <person name="Luo Y.B."/>
            <person name="Van de Peer Y."/>
            <person name="Liu Z.J."/>
        </authorList>
    </citation>
    <scope>NUCLEOTIDE SEQUENCE [LARGE SCALE GENOMIC DNA]</scope>
    <source>
        <tissue evidence="4">The whole plant</tissue>
    </source>
</reference>
<dbReference type="Pfam" id="PF00656">
    <property type="entry name" value="Peptidase_C14"/>
    <property type="match status" value="1"/>
</dbReference>
<dbReference type="PANTHER" id="PTHR48104:SF7">
    <property type="entry name" value="METACASPASE-9"/>
    <property type="match status" value="1"/>
</dbReference>
<dbReference type="STRING" id="906689.A0A2I0W386"/>
<dbReference type="PANTHER" id="PTHR48104">
    <property type="entry name" value="METACASPASE-4"/>
    <property type="match status" value="1"/>
</dbReference>
<dbReference type="Proteomes" id="UP000233837">
    <property type="component" value="Unassembled WGS sequence"/>
</dbReference>
<dbReference type="GO" id="GO:0006508">
    <property type="term" value="P:proteolysis"/>
    <property type="evidence" value="ECO:0007669"/>
    <property type="project" value="InterPro"/>
</dbReference>
<proteinExistence type="inferred from homology"/>
<evidence type="ECO:0000256" key="2">
    <source>
        <dbReference type="SAM" id="MobiDB-lite"/>
    </source>
</evidence>
<gene>
    <name evidence="4" type="primary">AMC9</name>
    <name evidence="4" type="ORF">MA16_Dca020611</name>
</gene>